<dbReference type="OrthoDB" id="5243563at2"/>
<evidence type="ECO:0000256" key="11">
    <source>
        <dbReference type="ARBA" id="ARBA00023310"/>
    </source>
</evidence>
<comment type="subcellular location">
    <subcellularLocation>
        <location evidence="1 14">Cell membrane</location>
        <topology evidence="1 14">Single-pass membrane protein</topology>
    </subcellularLocation>
</comment>
<dbReference type="SUPFAM" id="SSF81573">
    <property type="entry name" value="F1F0 ATP synthase subunit B, membrane domain"/>
    <property type="match status" value="1"/>
</dbReference>
<dbReference type="RefSeq" id="WP_132429575.1">
    <property type="nucleotide sequence ID" value="NZ_SMFZ01000002.1"/>
</dbReference>
<evidence type="ECO:0000256" key="16">
    <source>
        <dbReference type="SAM" id="MobiDB-lite"/>
    </source>
</evidence>
<evidence type="ECO:0000256" key="1">
    <source>
        <dbReference type="ARBA" id="ARBA00004162"/>
    </source>
</evidence>
<keyword evidence="5 14" id="KW-0138">CF(0)</keyword>
<comment type="caution">
    <text evidence="17">The sequence shown here is derived from an EMBL/GenBank/DDBJ whole genome shotgun (WGS) entry which is preliminary data.</text>
</comment>
<dbReference type="HAMAP" id="MF_01398">
    <property type="entry name" value="ATP_synth_b_bprime"/>
    <property type="match status" value="1"/>
</dbReference>
<evidence type="ECO:0000256" key="10">
    <source>
        <dbReference type="ARBA" id="ARBA00023136"/>
    </source>
</evidence>
<name>A0A4R1HTH7_PSEEN</name>
<dbReference type="InterPro" id="IPR005864">
    <property type="entry name" value="ATP_synth_F0_bsu_bac"/>
</dbReference>
<feature type="region of interest" description="Disordered" evidence="16">
    <location>
        <begin position="151"/>
        <end position="175"/>
    </location>
</feature>
<evidence type="ECO:0000256" key="2">
    <source>
        <dbReference type="ARBA" id="ARBA00005513"/>
    </source>
</evidence>
<protein>
    <recommendedName>
        <fullName evidence="14">ATP synthase subunit b</fullName>
    </recommendedName>
    <alternativeName>
        <fullName evidence="14">ATP synthase F(0) sector subunit b</fullName>
    </alternativeName>
    <alternativeName>
        <fullName evidence="14">ATPase subunit I</fullName>
    </alternativeName>
    <alternativeName>
        <fullName evidence="14">F-type ATPase subunit b</fullName>
        <shortName evidence="14">F-ATPase subunit b</shortName>
    </alternativeName>
</protein>
<dbReference type="InterPro" id="IPR002146">
    <property type="entry name" value="ATP_synth_b/b'su_bac/chlpt"/>
</dbReference>
<dbReference type="GO" id="GO:0046933">
    <property type="term" value="F:proton-transporting ATP synthase activity, rotational mechanism"/>
    <property type="evidence" value="ECO:0007669"/>
    <property type="project" value="UniProtKB-UniRule"/>
</dbReference>
<sequence length="175" mass="19566">MATFIAELVGFVVVLFVLYRYVWPILKRMMDDRQEQIRRQVVEADEAEKALAEAERRHDNAVAEAEQESSRIRDDARADASRIREEMAEQTEQEIARIKQRGEEQLVAERDASVRKLRAETGTLSMDLAKRIIAESLSDEDQKRASVDGFLDDLDALGGSGSGTRQPAQTGGGVS</sequence>
<reference evidence="17 18" key="1">
    <citation type="submission" date="2019-03" db="EMBL/GenBank/DDBJ databases">
        <title>Sequencing the genomes of 1000 actinobacteria strains.</title>
        <authorList>
            <person name="Klenk H.-P."/>
        </authorList>
    </citation>
    <scope>NUCLEOTIDE SEQUENCE [LARGE SCALE GENOMIC DNA]</scope>
    <source>
        <strain evidence="17 18">DSM 44969</strain>
    </source>
</reference>
<evidence type="ECO:0000256" key="15">
    <source>
        <dbReference type="RuleBase" id="RU003848"/>
    </source>
</evidence>
<evidence type="ECO:0000256" key="12">
    <source>
        <dbReference type="ARBA" id="ARBA00025198"/>
    </source>
</evidence>
<dbReference type="GO" id="GO:0046961">
    <property type="term" value="F:proton-transporting ATPase activity, rotational mechanism"/>
    <property type="evidence" value="ECO:0007669"/>
    <property type="project" value="TreeGrafter"/>
</dbReference>
<evidence type="ECO:0000256" key="14">
    <source>
        <dbReference type="HAMAP-Rule" id="MF_01398"/>
    </source>
</evidence>
<comment type="function">
    <text evidence="14">Component of the F(0) channel, it forms part of the peripheral stalk, linking F(1) to F(0).</text>
</comment>
<dbReference type="CDD" id="cd06503">
    <property type="entry name" value="ATP-synt_Fo_b"/>
    <property type="match status" value="1"/>
</dbReference>
<dbReference type="InterPro" id="IPR028987">
    <property type="entry name" value="ATP_synth_B-like_membr_sf"/>
</dbReference>
<keyword evidence="6 14" id="KW-0812">Transmembrane</keyword>
<evidence type="ECO:0000256" key="5">
    <source>
        <dbReference type="ARBA" id="ARBA00022547"/>
    </source>
</evidence>
<proteinExistence type="inferred from homology"/>
<evidence type="ECO:0000256" key="3">
    <source>
        <dbReference type="ARBA" id="ARBA00022448"/>
    </source>
</evidence>
<evidence type="ECO:0000256" key="4">
    <source>
        <dbReference type="ARBA" id="ARBA00022475"/>
    </source>
</evidence>
<evidence type="ECO:0000256" key="13">
    <source>
        <dbReference type="ARBA" id="ARBA00025830"/>
    </source>
</evidence>
<comment type="subunit">
    <text evidence="13 14">F-type ATPases have 2 components, F(1) - the catalytic core - and F(0) - the membrane proton channel. F(1) has five subunits: alpha(3), beta(3), gamma(1), delta(1), epsilon(1). F(0) has three main subunits: a(1), b(2) and c(10-14). The alpha and beta chains form an alternating ring which encloses part of the gamma chain. F(1) is attached to F(0) by a central stalk formed by the gamma and epsilon chains, while a peripheral stalk is formed by the delta and b chains.</text>
</comment>
<dbReference type="Proteomes" id="UP000295560">
    <property type="component" value="Unassembled WGS sequence"/>
</dbReference>
<dbReference type="PANTHER" id="PTHR33445">
    <property type="entry name" value="ATP SYNTHASE SUBUNIT B', CHLOROPLASTIC"/>
    <property type="match status" value="1"/>
</dbReference>
<evidence type="ECO:0000256" key="8">
    <source>
        <dbReference type="ARBA" id="ARBA00022989"/>
    </source>
</evidence>
<keyword evidence="4 14" id="KW-1003">Cell membrane</keyword>
<keyword evidence="11 14" id="KW-0066">ATP synthesis</keyword>
<evidence type="ECO:0000256" key="9">
    <source>
        <dbReference type="ARBA" id="ARBA00023065"/>
    </source>
</evidence>
<dbReference type="EMBL" id="SMFZ01000002">
    <property type="protein sequence ID" value="TCK20722.1"/>
    <property type="molecule type" value="Genomic_DNA"/>
</dbReference>
<feature type="region of interest" description="Disordered" evidence="16">
    <location>
        <begin position="54"/>
        <end position="91"/>
    </location>
</feature>
<evidence type="ECO:0000256" key="6">
    <source>
        <dbReference type="ARBA" id="ARBA00022692"/>
    </source>
</evidence>
<dbReference type="GO" id="GO:0005886">
    <property type="term" value="C:plasma membrane"/>
    <property type="evidence" value="ECO:0007669"/>
    <property type="project" value="UniProtKB-SubCell"/>
</dbReference>
<dbReference type="GO" id="GO:0045259">
    <property type="term" value="C:proton-transporting ATP synthase complex"/>
    <property type="evidence" value="ECO:0007669"/>
    <property type="project" value="UniProtKB-KW"/>
</dbReference>
<gene>
    <name evidence="14" type="primary">atpF</name>
    <name evidence="17" type="ORF">EV378_4685</name>
</gene>
<keyword evidence="7 14" id="KW-0375">Hydrogen ion transport</keyword>
<accession>A0A4R1HTH7</accession>
<dbReference type="AlphaFoldDB" id="A0A4R1HTH7"/>
<dbReference type="Pfam" id="PF00430">
    <property type="entry name" value="ATP-synt_B"/>
    <property type="match status" value="1"/>
</dbReference>
<comment type="function">
    <text evidence="12 14">F(1)F(0) ATP synthase produces ATP from ADP in the presence of a proton or sodium gradient. F-type ATPases consist of two structural domains, F(1) containing the extramembraneous catalytic core and F(0) containing the membrane proton channel, linked together by a central stalk and a peripheral stalk. During catalysis, ATP synthesis in the catalytic domain of F(1) is coupled via a rotary mechanism of the central stalk subunits to proton translocation.</text>
</comment>
<comment type="similarity">
    <text evidence="2 14 15">Belongs to the ATPase B chain family.</text>
</comment>
<dbReference type="InterPro" id="IPR050059">
    <property type="entry name" value="ATP_synthase_B_chain"/>
</dbReference>
<keyword evidence="3 14" id="KW-0813">Transport</keyword>
<keyword evidence="9 14" id="KW-0406">Ion transport</keyword>
<evidence type="ECO:0000256" key="7">
    <source>
        <dbReference type="ARBA" id="ARBA00022781"/>
    </source>
</evidence>
<feature type="compositionally biased region" description="Basic and acidic residues" evidence="16">
    <location>
        <begin position="68"/>
        <end position="87"/>
    </location>
</feature>
<feature type="transmembrane region" description="Helical" evidence="14">
    <location>
        <begin position="6"/>
        <end position="23"/>
    </location>
</feature>
<dbReference type="NCBIfam" id="TIGR01144">
    <property type="entry name" value="ATP_synt_b"/>
    <property type="match status" value="1"/>
</dbReference>
<keyword evidence="8 14" id="KW-1133">Transmembrane helix</keyword>
<organism evidence="17 18">
    <name type="scientific">Pseudonocardia endophytica</name>
    <dbReference type="NCBI Taxonomy" id="401976"/>
    <lineage>
        <taxon>Bacteria</taxon>
        <taxon>Bacillati</taxon>
        <taxon>Actinomycetota</taxon>
        <taxon>Actinomycetes</taxon>
        <taxon>Pseudonocardiales</taxon>
        <taxon>Pseudonocardiaceae</taxon>
        <taxon>Pseudonocardia</taxon>
    </lineage>
</organism>
<dbReference type="PANTHER" id="PTHR33445:SF1">
    <property type="entry name" value="ATP SYNTHASE SUBUNIT B"/>
    <property type="match status" value="1"/>
</dbReference>
<keyword evidence="10 14" id="KW-0472">Membrane</keyword>
<keyword evidence="18" id="KW-1185">Reference proteome</keyword>
<evidence type="ECO:0000313" key="18">
    <source>
        <dbReference type="Proteomes" id="UP000295560"/>
    </source>
</evidence>
<evidence type="ECO:0000313" key="17">
    <source>
        <dbReference type="EMBL" id="TCK20722.1"/>
    </source>
</evidence>